<dbReference type="AlphaFoldDB" id="A0A7R9C0L7"/>
<keyword evidence="8 10" id="KW-0675">Receptor</keyword>
<evidence type="ECO:0000256" key="4">
    <source>
        <dbReference type="ARBA" id="ARBA00022692"/>
    </source>
</evidence>
<dbReference type="GO" id="GO:0004930">
    <property type="term" value="F:G protein-coupled receptor activity"/>
    <property type="evidence" value="ECO:0007669"/>
    <property type="project" value="UniProtKB-KW"/>
</dbReference>
<dbReference type="Gene3D" id="1.20.1070.10">
    <property type="entry name" value="Rhodopsin 7-helix transmembrane proteins"/>
    <property type="match status" value="1"/>
</dbReference>
<dbReference type="PANTHER" id="PTHR24228">
    <property type="entry name" value="B2 BRADYKININ RECEPTOR/ANGIOTENSIN II RECEPTOR"/>
    <property type="match status" value="1"/>
</dbReference>
<dbReference type="GO" id="GO:0005886">
    <property type="term" value="C:plasma membrane"/>
    <property type="evidence" value="ECO:0007669"/>
    <property type="project" value="UniProtKB-SubCell"/>
</dbReference>
<evidence type="ECO:0000256" key="8">
    <source>
        <dbReference type="ARBA" id="ARBA00023170"/>
    </source>
</evidence>
<comment type="similarity">
    <text evidence="2 10">Belongs to the G-protein coupled receptor 1 family.</text>
</comment>
<evidence type="ECO:0000259" key="12">
    <source>
        <dbReference type="PROSITE" id="PS50262"/>
    </source>
</evidence>
<evidence type="ECO:0000313" key="14">
    <source>
        <dbReference type="Proteomes" id="UP000678499"/>
    </source>
</evidence>
<dbReference type="CDD" id="cd00637">
    <property type="entry name" value="7tm_classA_rhodopsin-like"/>
    <property type="match status" value="1"/>
</dbReference>
<dbReference type="PRINTS" id="PR00237">
    <property type="entry name" value="GPCRRHODOPSN"/>
</dbReference>
<evidence type="ECO:0000256" key="10">
    <source>
        <dbReference type="RuleBase" id="RU000688"/>
    </source>
</evidence>
<keyword evidence="14" id="KW-1185">Reference proteome</keyword>
<keyword evidence="7 11" id="KW-0472">Membrane</keyword>
<accession>A0A7R9C0L7</accession>
<feature type="transmembrane region" description="Helical" evidence="11">
    <location>
        <begin position="219"/>
        <end position="240"/>
    </location>
</feature>
<organism evidence="13">
    <name type="scientific">Notodromas monacha</name>
    <dbReference type="NCBI Taxonomy" id="399045"/>
    <lineage>
        <taxon>Eukaryota</taxon>
        <taxon>Metazoa</taxon>
        <taxon>Ecdysozoa</taxon>
        <taxon>Arthropoda</taxon>
        <taxon>Crustacea</taxon>
        <taxon>Oligostraca</taxon>
        <taxon>Ostracoda</taxon>
        <taxon>Podocopa</taxon>
        <taxon>Podocopida</taxon>
        <taxon>Cypridocopina</taxon>
        <taxon>Cypridoidea</taxon>
        <taxon>Cyprididae</taxon>
        <taxon>Notodromas</taxon>
    </lineage>
</organism>
<dbReference type="OrthoDB" id="9881476at2759"/>
<keyword evidence="9 10" id="KW-0807">Transducer</keyword>
<comment type="subcellular location">
    <subcellularLocation>
        <location evidence="1">Cell membrane</location>
        <topology evidence="1">Multi-pass membrane protein</topology>
    </subcellularLocation>
</comment>
<reference evidence="13" key="1">
    <citation type="submission" date="2020-11" db="EMBL/GenBank/DDBJ databases">
        <authorList>
            <person name="Tran Van P."/>
        </authorList>
    </citation>
    <scope>NUCLEOTIDE SEQUENCE</scope>
</reference>
<dbReference type="SUPFAM" id="SSF81321">
    <property type="entry name" value="Family A G protein-coupled receptor-like"/>
    <property type="match status" value="1"/>
</dbReference>
<feature type="domain" description="G-protein coupled receptors family 1 profile" evidence="12">
    <location>
        <begin position="64"/>
        <end position="180"/>
    </location>
</feature>
<evidence type="ECO:0000256" key="3">
    <source>
        <dbReference type="ARBA" id="ARBA00022475"/>
    </source>
</evidence>
<dbReference type="PROSITE" id="PS50262">
    <property type="entry name" value="G_PROTEIN_RECEP_F1_2"/>
    <property type="match status" value="1"/>
</dbReference>
<name>A0A7R9C0L7_9CRUS</name>
<dbReference type="InterPro" id="IPR000276">
    <property type="entry name" value="GPCR_Rhodpsn"/>
</dbReference>
<evidence type="ECO:0000256" key="1">
    <source>
        <dbReference type="ARBA" id="ARBA00004651"/>
    </source>
</evidence>
<protein>
    <recommendedName>
        <fullName evidence="12">G-protein coupled receptors family 1 profile domain-containing protein</fullName>
    </recommendedName>
</protein>
<dbReference type="EMBL" id="CAJPEX010005783">
    <property type="protein sequence ID" value="CAG0923797.1"/>
    <property type="molecule type" value="Genomic_DNA"/>
</dbReference>
<keyword evidence="6 10" id="KW-0297">G-protein coupled receptor</keyword>
<sequence length="326" mass="35988">MAALLAAGDEEDEALHSGCFGNESGTESACCGTTGKYGPVAPMQWSLLLVGWSYVLTALVGAFLNTLALAGLARNRALRGRPATCFTMNLAAADLLYCIVALPVDAATYLTQYDWDTSVWARSLCSFSALCKYTGAFMDWSSLALIAIERYFKIVLGSDSHKAVFSTRNVAMILVGNWAMHWCILGIFAEYGYNHWTHRCDMLPAQNWFHFLDRGIAHMAWMALVVGVILVTCLKIWLYVHNTTSALLDFNINRYTIETTSVATNTTSSTSNRASLAQQDTSSSREAAMMNARLFERGAMEMRRPPAAAIRPPLMHTAFFKRELAL</sequence>
<dbReference type="PROSITE" id="PS00237">
    <property type="entry name" value="G_PROTEIN_RECEP_F1_1"/>
    <property type="match status" value="1"/>
</dbReference>
<evidence type="ECO:0000256" key="7">
    <source>
        <dbReference type="ARBA" id="ARBA00023136"/>
    </source>
</evidence>
<evidence type="ECO:0000256" key="6">
    <source>
        <dbReference type="ARBA" id="ARBA00023040"/>
    </source>
</evidence>
<dbReference type="Proteomes" id="UP000678499">
    <property type="component" value="Unassembled WGS sequence"/>
</dbReference>
<keyword evidence="4 10" id="KW-0812">Transmembrane</keyword>
<dbReference type="EMBL" id="OA887820">
    <property type="protein sequence ID" value="CAD7283645.1"/>
    <property type="molecule type" value="Genomic_DNA"/>
</dbReference>
<evidence type="ECO:0000313" key="13">
    <source>
        <dbReference type="EMBL" id="CAD7283645.1"/>
    </source>
</evidence>
<feature type="transmembrane region" description="Helical" evidence="11">
    <location>
        <begin position="52"/>
        <end position="73"/>
    </location>
</feature>
<proteinExistence type="inferred from homology"/>
<evidence type="ECO:0000256" key="2">
    <source>
        <dbReference type="ARBA" id="ARBA00010663"/>
    </source>
</evidence>
<keyword evidence="5 11" id="KW-1133">Transmembrane helix</keyword>
<evidence type="ECO:0000256" key="11">
    <source>
        <dbReference type="SAM" id="Phobius"/>
    </source>
</evidence>
<feature type="non-terminal residue" evidence="13">
    <location>
        <position position="1"/>
    </location>
</feature>
<dbReference type="PANTHER" id="PTHR24228:SF74">
    <property type="entry name" value="G-PROTEIN COUPLED RECEPTORS FAMILY 1 PROFILE DOMAIN-CONTAINING PROTEIN"/>
    <property type="match status" value="1"/>
</dbReference>
<keyword evidence="3" id="KW-1003">Cell membrane</keyword>
<gene>
    <name evidence="13" type="ORF">NMOB1V02_LOCUS11258</name>
</gene>
<dbReference type="Pfam" id="PF00001">
    <property type="entry name" value="7tm_1"/>
    <property type="match status" value="1"/>
</dbReference>
<feature type="transmembrane region" description="Helical" evidence="11">
    <location>
        <begin position="169"/>
        <end position="189"/>
    </location>
</feature>
<evidence type="ECO:0000256" key="5">
    <source>
        <dbReference type="ARBA" id="ARBA00022989"/>
    </source>
</evidence>
<dbReference type="InterPro" id="IPR017452">
    <property type="entry name" value="GPCR_Rhodpsn_7TM"/>
</dbReference>
<evidence type="ECO:0000256" key="9">
    <source>
        <dbReference type="ARBA" id="ARBA00023224"/>
    </source>
</evidence>